<dbReference type="PANTHER" id="PTHR43132">
    <property type="entry name" value="ARSENICAL RESISTANCE OPERON REPRESSOR ARSR-RELATED"/>
    <property type="match status" value="1"/>
</dbReference>
<dbReference type="AlphaFoldDB" id="Q12UN1"/>
<organism evidence="5 6">
    <name type="scientific">Methanococcoides burtonii (strain DSM 6242 / NBRC 107633 / OCM 468 / ACE-M)</name>
    <dbReference type="NCBI Taxonomy" id="259564"/>
    <lineage>
        <taxon>Archaea</taxon>
        <taxon>Methanobacteriati</taxon>
        <taxon>Methanobacteriota</taxon>
        <taxon>Stenosarchaea group</taxon>
        <taxon>Methanomicrobia</taxon>
        <taxon>Methanosarcinales</taxon>
        <taxon>Methanosarcinaceae</taxon>
        <taxon>Methanococcoides</taxon>
    </lineage>
</organism>
<reference evidence="6" key="1">
    <citation type="journal article" date="2009" name="ISME J.">
        <title>The genome sequence of the psychrophilic archaeon, Methanococcoides burtonii: the role of genome evolution in cold adaptation.</title>
        <authorList>
            <person name="Allen M.A."/>
            <person name="Lauro F.M."/>
            <person name="Williams T.J."/>
            <person name="Burg D."/>
            <person name="Siddiqui K.S."/>
            <person name="De Francisci D."/>
            <person name="Chong K.W."/>
            <person name="Pilak O."/>
            <person name="Chew H.H."/>
            <person name="De Maere M.Z."/>
            <person name="Ting L."/>
            <person name="Katrib M."/>
            <person name="Ng C."/>
            <person name="Sowers K.R."/>
            <person name="Galperin M.Y."/>
            <person name="Anderson I.J."/>
            <person name="Ivanova N."/>
            <person name="Dalin E."/>
            <person name="Martinez M."/>
            <person name="Lapidus A."/>
            <person name="Hauser L."/>
            <person name="Land M."/>
            <person name="Thomas T."/>
            <person name="Cavicchioli R."/>
        </authorList>
    </citation>
    <scope>NUCLEOTIDE SEQUENCE [LARGE SCALE GENOMIC DNA]</scope>
    <source>
        <strain evidence="6">DSM 6242 / NBRC 107633 / OCM 468 / ACE-M</strain>
    </source>
</reference>
<dbReference type="NCBIfam" id="NF033788">
    <property type="entry name" value="HTH_metalloreg"/>
    <property type="match status" value="1"/>
</dbReference>
<evidence type="ECO:0000256" key="2">
    <source>
        <dbReference type="ARBA" id="ARBA00023125"/>
    </source>
</evidence>
<keyword evidence="3" id="KW-0804">Transcription</keyword>
<dbReference type="SMART" id="SM00418">
    <property type="entry name" value="HTH_ARSR"/>
    <property type="match status" value="1"/>
</dbReference>
<keyword evidence="2" id="KW-0238">DNA-binding</keyword>
<dbReference type="KEGG" id="mbu:Mbur_1965"/>
<accession>Q12UN1</accession>
<dbReference type="PROSITE" id="PS50987">
    <property type="entry name" value="HTH_ARSR_2"/>
    <property type="match status" value="1"/>
</dbReference>
<protein>
    <submittedName>
        <fullName evidence="5">Cadmium efflux system accessory protein-like helix-turn-helix-containing transcriptional regulator, ArsR family</fullName>
    </submittedName>
</protein>
<dbReference type="InterPro" id="IPR036390">
    <property type="entry name" value="WH_DNA-bd_sf"/>
</dbReference>
<dbReference type="EMBL" id="CP000300">
    <property type="protein sequence ID" value="ABE52845.1"/>
    <property type="molecule type" value="Genomic_DNA"/>
</dbReference>
<feature type="domain" description="HTH arsR-type" evidence="4">
    <location>
        <begin position="25"/>
        <end position="119"/>
    </location>
</feature>
<dbReference type="InterPro" id="IPR051011">
    <property type="entry name" value="Metal_resp_trans_reg"/>
</dbReference>
<dbReference type="InterPro" id="IPR011991">
    <property type="entry name" value="ArsR-like_HTH"/>
</dbReference>
<gene>
    <name evidence="5" type="ordered locus">Mbur_1965</name>
</gene>
<dbReference type="GeneID" id="3997867"/>
<dbReference type="CDD" id="cd00090">
    <property type="entry name" value="HTH_ARSR"/>
    <property type="match status" value="1"/>
</dbReference>
<dbReference type="InterPro" id="IPR036388">
    <property type="entry name" value="WH-like_DNA-bd_sf"/>
</dbReference>
<dbReference type="HOGENOM" id="CLU_097806_7_3_2"/>
<dbReference type="Pfam" id="PF01022">
    <property type="entry name" value="HTH_5"/>
    <property type="match status" value="1"/>
</dbReference>
<proteinExistence type="predicted"/>
<dbReference type="InterPro" id="IPR001845">
    <property type="entry name" value="HTH_ArsR_DNA-bd_dom"/>
</dbReference>
<dbReference type="Proteomes" id="UP000001979">
    <property type="component" value="Chromosome"/>
</dbReference>
<evidence type="ECO:0000256" key="1">
    <source>
        <dbReference type="ARBA" id="ARBA00023015"/>
    </source>
</evidence>
<evidence type="ECO:0000313" key="5">
    <source>
        <dbReference type="EMBL" id="ABE52845.1"/>
    </source>
</evidence>
<dbReference type="RefSeq" id="WP_011499987.1">
    <property type="nucleotide sequence ID" value="NC_007955.1"/>
</dbReference>
<name>Q12UN1_METBU</name>
<dbReference type="PANTHER" id="PTHR43132:SF2">
    <property type="entry name" value="ARSENICAL RESISTANCE OPERON REPRESSOR ARSR-RELATED"/>
    <property type="match status" value="1"/>
</dbReference>
<dbReference type="Gene3D" id="1.10.10.10">
    <property type="entry name" value="Winged helix-like DNA-binding domain superfamily/Winged helix DNA-binding domain"/>
    <property type="match status" value="1"/>
</dbReference>
<dbReference type="STRING" id="259564.Mbur_1965"/>
<dbReference type="SUPFAM" id="SSF46785">
    <property type="entry name" value="Winged helix' DNA-binding domain"/>
    <property type="match status" value="1"/>
</dbReference>
<dbReference type="GO" id="GO:0003677">
    <property type="term" value="F:DNA binding"/>
    <property type="evidence" value="ECO:0007669"/>
    <property type="project" value="UniProtKB-KW"/>
</dbReference>
<keyword evidence="6" id="KW-1185">Reference proteome</keyword>
<dbReference type="GO" id="GO:0003700">
    <property type="term" value="F:DNA-binding transcription factor activity"/>
    <property type="evidence" value="ECO:0007669"/>
    <property type="project" value="InterPro"/>
</dbReference>
<dbReference type="PRINTS" id="PR00778">
    <property type="entry name" value="HTHARSR"/>
</dbReference>
<keyword evidence="1" id="KW-0805">Transcription regulation</keyword>
<evidence type="ECO:0000259" key="4">
    <source>
        <dbReference type="PROSITE" id="PS50987"/>
    </source>
</evidence>
<evidence type="ECO:0000256" key="3">
    <source>
        <dbReference type="ARBA" id="ARBA00023163"/>
    </source>
</evidence>
<evidence type="ECO:0000313" key="6">
    <source>
        <dbReference type="Proteomes" id="UP000001979"/>
    </source>
</evidence>
<sequence length="120" mass="13705">MFMQLDAPCERVNKDAIDAIVSHLPNEDAILRISNIFHALRSEPRLTIMYLLLEKDMCVCELERALGMTQSAISHNLRTLRQLDLVRVRKDGRFAVYSVADEHVRALLELSRSHVMGCAQ</sequence>